<dbReference type="GO" id="GO:0003841">
    <property type="term" value="F:1-acylglycerol-3-phosphate O-acyltransferase activity"/>
    <property type="evidence" value="ECO:0007669"/>
    <property type="project" value="UniProtKB-EC"/>
</dbReference>
<sequence length="386" mass="43906">MAVPAALAIVPIGILFILSGFTVNFLQAILFVLVRPVSKSMYRRINKVIAELLWLELIWLIDWWAAIKVEVHADAETLQLLGKEHALVISNHRSDIDWLVGWVLAQRSGCLGSSLAIMKKEAKFLPIIGWSMWFSDYVFLERKWAIDEITLKSGFRRLEDFPMPFWLALFVEGTRFTQPKLAAAQYFAASRGLPVPRNVLIPRTKGFVSAVSHMRSFVPAIYDCTVATPMNQSPPTLLRMFRGQTSVVKVQIRRHLMHELPETDDGTAQWCRDVFVTKDALLERYFTKGTFSDLEHQKIGRPIKSLIVVICWSMLIVYGIVKLFQWSSLLSSWEGIAFSGTFLVLVTIIMQILIHSSESERSTPVGLPSQDPIKQALIQNYAEIRQ</sequence>
<dbReference type="EMBL" id="JXTC01000097">
    <property type="protein sequence ID" value="PON89190.1"/>
    <property type="molecule type" value="Genomic_DNA"/>
</dbReference>
<dbReference type="STRING" id="63057.A0A2P5EUI0"/>
<evidence type="ECO:0000256" key="6">
    <source>
        <dbReference type="ARBA" id="ARBA00022679"/>
    </source>
</evidence>
<dbReference type="CDD" id="cd07990">
    <property type="entry name" value="LPLAT_LCLAT1-like"/>
    <property type="match status" value="1"/>
</dbReference>
<dbReference type="UniPathway" id="UPA00557">
    <property type="reaction ID" value="UER00613"/>
</dbReference>
<evidence type="ECO:0000256" key="2">
    <source>
        <dbReference type="ARBA" id="ARBA00004728"/>
    </source>
</evidence>
<protein>
    <recommendedName>
        <fullName evidence="5">1-acylglycerol-3-phosphate O-acyltransferase</fullName>
        <ecNumber evidence="5">2.3.1.51</ecNumber>
    </recommendedName>
</protein>
<evidence type="ECO:0000256" key="5">
    <source>
        <dbReference type="ARBA" id="ARBA00013211"/>
    </source>
</evidence>
<evidence type="ECO:0000313" key="11">
    <source>
        <dbReference type="Proteomes" id="UP000237000"/>
    </source>
</evidence>
<keyword evidence="8" id="KW-0812">Transmembrane</keyword>
<feature type="transmembrane region" description="Helical" evidence="8">
    <location>
        <begin position="6"/>
        <end position="34"/>
    </location>
</feature>
<comment type="catalytic activity">
    <reaction evidence="1">
        <text>a 1-acyl-sn-glycero-3-phosphate + an acyl-CoA = a 1,2-diacyl-sn-glycero-3-phosphate + CoA</text>
        <dbReference type="Rhea" id="RHEA:19709"/>
        <dbReference type="ChEBI" id="CHEBI:57287"/>
        <dbReference type="ChEBI" id="CHEBI:57970"/>
        <dbReference type="ChEBI" id="CHEBI:58342"/>
        <dbReference type="ChEBI" id="CHEBI:58608"/>
        <dbReference type="EC" id="2.3.1.51"/>
    </reaction>
</comment>
<keyword evidence="6 10" id="KW-0808">Transferase</keyword>
<organism evidence="10 11">
    <name type="scientific">Trema orientale</name>
    <name type="common">Charcoal tree</name>
    <name type="synonym">Celtis orientalis</name>
    <dbReference type="NCBI Taxonomy" id="63057"/>
    <lineage>
        <taxon>Eukaryota</taxon>
        <taxon>Viridiplantae</taxon>
        <taxon>Streptophyta</taxon>
        <taxon>Embryophyta</taxon>
        <taxon>Tracheophyta</taxon>
        <taxon>Spermatophyta</taxon>
        <taxon>Magnoliopsida</taxon>
        <taxon>eudicotyledons</taxon>
        <taxon>Gunneridae</taxon>
        <taxon>Pentapetalae</taxon>
        <taxon>rosids</taxon>
        <taxon>fabids</taxon>
        <taxon>Rosales</taxon>
        <taxon>Cannabaceae</taxon>
        <taxon>Trema</taxon>
    </lineage>
</organism>
<evidence type="ECO:0000256" key="4">
    <source>
        <dbReference type="ARBA" id="ARBA00008655"/>
    </source>
</evidence>
<dbReference type="AlphaFoldDB" id="A0A2P5EUI0"/>
<comment type="pathway">
    <text evidence="2">Phospholipid metabolism; CDP-diacylglycerol biosynthesis; CDP-diacylglycerol from sn-glycerol 3-phosphate: step 2/3.</text>
</comment>
<keyword evidence="8" id="KW-0472">Membrane</keyword>
<comment type="similarity">
    <text evidence="4">Belongs to the 1-acyl-sn-glycerol-3-phosphate acyltransferase family.</text>
</comment>
<proteinExistence type="inferred from homology"/>
<keyword evidence="8" id="KW-1133">Transmembrane helix</keyword>
<dbReference type="Proteomes" id="UP000237000">
    <property type="component" value="Unassembled WGS sequence"/>
</dbReference>
<evidence type="ECO:0000313" key="10">
    <source>
        <dbReference type="EMBL" id="PON89190.1"/>
    </source>
</evidence>
<feature type="transmembrane region" description="Helical" evidence="8">
    <location>
        <begin position="336"/>
        <end position="354"/>
    </location>
</feature>
<dbReference type="EC" id="2.3.1.51" evidence="5"/>
<keyword evidence="7 10" id="KW-0012">Acyltransferase</keyword>
<dbReference type="OrthoDB" id="189226at2759"/>
<comment type="caution">
    <text evidence="10">The sequence shown here is derived from an EMBL/GenBank/DDBJ whole genome shotgun (WGS) entry which is preliminary data.</text>
</comment>
<evidence type="ECO:0000256" key="7">
    <source>
        <dbReference type="ARBA" id="ARBA00023315"/>
    </source>
</evidence>
<dbReference type="FunCoup" id="A0A2P5EUI0">
    <property type="interactions" value="611"/>
</dbReference>
<comment type="pathway">
    <text evidence="3">Lipid metabolism.</text>
</comment>
<name>A0A2P5EUI0_TREOI</name>
<evidence type="ECO:0000256" key="3">
    <source>
        <dbReference type="ARBA" id="ARBA00005189"/>
    </source>
</evidence>
<feature type="domain" description="Phospholipid/glycerol acyltransferase" evidence="9">
    <location>
        <begin position="86"/>
        <end position="208"/>
    </location>
</feature>
<keyword evidence="11" id="KW-1185">Reference proteome</keyword>
<dbReference type="InterPro" id="IPR032098">
    <property type="entry name" value="Acyltransf_C"/>
</dbReference>
<dbReference type="SMART" id="SM00563">
    <property type="entry name" value="PlsC"/>
    <property type="match status" value="1"/>
</dbReference>
<dbReference type="InParanoid" id="A0A2P5EUI0"/>
<feature type="transmembrane region" description="Helical" evidence="8">
    <location>
        <begin position="306"/>
        <end position="324"/>
    </location>
</feature>
<dbReference type="Pfam" id="PF01553">
    <property type="entry name" value="Acyltransferase"/>
    <property type="match status" value="1"/>
</dbReference>
<evidence type="ECO:0000259" key="9">
    <source>
        <dbReference type="SMART" id="SM00563"/>
    </source>
</evidence>
<accession>A0A2P5EUI0</accession>
<dbReference type="GO" id="GO:0012505">
    <property type="term" value="C:endomembrane system"/>
    <property type="evidence" value="ECO:0007669"/>
    <property type="project" value="TreeGrafter"/>
</dbReference>
<dbReference type="Pfam" id="PF16076">
    <property type="entry name" value="Acyltransf_C"/>
    <property type="match status" value="1"/>
</dbReference>
<evidence type="ECO:0000256" key="8">
    <source>
        <dbReference type="SAM" id="Phobius"/>
    </source>
</evidence>
<reference evidence="11" key="1">
    <citation type="submission" date="2016-06" db="EMBL/GenBank/DDBJ databases">
        <title>Parallel loss of symbiosis genes in relatives of nitrogen-fixing non-legume Parasponia.</title>
        <authorList>
            <person name="Van Velzen R."/>
            <person name="Holmer R."/>
            <person name="Bu F."/>
            <person name="Rutten L."/>
            <person name="Van Zeijl A."/>
            <person name="Liu W."/>
            <person name="Santuari L."/>
            <person name="Cao Q."/>
            <person name="Sharma T."/>
            <person name="Shen D."/>
            <person name="Roswanjaya Y."/>
            <person name="Wardhani T."/>
            <person name="Kalhor M.S."/>
            <person name="Jansen J."/>
            <person name="Van den Hoogen J."/>
            <person name="Gungor B."/>
            <person name="Hartog M."/>
            <person name="Hontelez J."/>
            <person name="Verver J."/>
            <person name="Yang W.-C."/>
            <person name="Schijlen E."/>
            <person name="Repin R."/>
            <person name="Schilthuizen M."/>
            <person name="Schranz E."/>
            <person name="Heidstra R."/>
            <person name="Miyata K."/>
            <person name="Fedorova E."/>
            <person name="Kohlen W."/>
            <person name="Bisseling T."/>
            <person name="Smit S."/>
            <person name="Geurts R."/>
        </authorList>
    </citation>
    <scope>NUCLEOTIDE SEQUENCE [LARGE SCALE GENOMIC DNA]</scope>
    <source>
        <strain evidence="11">cv. RG33-2</strain>
    </source>
</reference>
<dbReference type="PANTHER" id="PTHR10983">
    <property type="entry name" value="1-ACYLGLYCEROL-3-PHOSPHATE ACYLTRANSFERASE-RELATED"/>
    <property type="match status" value="1"/>
</dbReference>
<dbReference type="GO" id="GO:0016024">
    <property type="term" value="P:CDP-diacylglycerol biosynthetic process"/>
    <property type="evidence" value="ECO:0007669"/>
    <property type="project" value="UniProtKB-UniPathway"/>
</dbReference>
<dbReference type="PANTHER" id="PTHR10983:SF55">
    <property type="entry name" value="1-ACYL-SN-GLYCEROL-3-PHOSPHATE ACYLTRANSFERASE 3"/>
    <property type="match status" value="1"/>
</dbReference>
<dbReference type="InterPro" id="IPR002123">
    <property type="entry name" value="Plipid/glycerol_acylTrfase"/>
</dbReference>
<dbReference type="SUPFAM" id="SSF69593">
    <property type="entry name" value="Glycerol-3-phosphate (1)-acyltransferase"/>
    <property type="match status" value="1"/>
</dbReference>
<gene>
    <name evidence="10" type="ORF">TorRG33x02_150530</name>
</gene>
<evidence type="ECO:0000256" key="1">
    <source>
        <dbReference type="ARBA" id="ARBA00001141"/>
    </source>
</evidence>